<dbReference type="PANTHER" id="PTHR31239:SF2">
    <property type="entry name" value="NICOLIN-1"/>
    <property type="match status" value="1"/>
</dbReference>
<protein>
    <submittedName>
        <fullName evidence="1">Uncharacterized protein</fullName>
    </submittedName>
</protein>
<name>A0A6L2QEP8_COPFO</name>
<proteinExistence type="predicted"/>
<comment type="caution">
    <text evidence="1">The sequence shown here is derived from an EMBL/GenBank/DDBJ whole genome shotgun (WGS) entry which is preliminary data.</text>
</comment>
<dbReference type="InterPro" id="IPR040235">
    <property type="entry name" value="Nicolin-1"/>
</dbReference>
<dbReference type="AlphaFoldDB" id="A0A6L2QEP8"/>
<dbReference type="EMBL" id="BLKM01002437">
    <property type="protein sequence ID" value="GFG40707.1"/>
    <property type="molecule type" value="Genomic_DNA"/>
</dbReference>
<evidence type="ECO:0000313" key="2">
    <source>
        <dbReference type="Proteomes" id="UP000502823"/>
    </source>
</evidence>
<accession>A0A6L2QEP8</accession>
<dbReference type="GO" id="GO:0005654">
    <property type="term" value="C:nucleoplasm"/>
    <property type="evidence" value="ECO:0007669"/>
    <property type="project" value="TreeGrafter"/>
</dbReference>
<reference evidence="2" key="1">
    <citation type="submission" date="2020-01" db="EMBL/GenBank/DDBJ databases">
        <title>Draft genome sequence of the Termite Coptotermes fromosanus.</title>
        <authorList>
            <person name="Itakura S."/>
            <person name="Yosikawa Y."/>
            <person name="Umezawa K."/>
        </authorList>
    </citation>
    <scope>NUCLEOTIDE SEQUENCE [LARGE SCALE GENOMIC DNA]</scope>
</reference>
<keyword evidence="2" id="KW-1185">Reference proteome</keyword>
<gene>
    <name evidence="1" type="ORF">Cfor_03391</name>
</gene>
<sequence>MGVLSIDGMPVQDVRMVHVSASLPASTLAGARPRRSGSETVEFSVKGPVAVSLDEEEVTSPGCSVLDLQFSTPSQVGELVFRNYYTAWITLLARFSAGNNVLLMQGHTNMSYDAGALQGKIFVPTNKGTGSSMKLTEQVGDWVVAIPRRVLMPSPHLENGSHDFISISATESHIEWKNVLTFRLVLRQPSPVWRTFHIEELNVFHDLPRRVPRPVQNSHIIDLVHCQQYDKLLTLVRQQTMAALHWIPEPKDSSTVKDNTFTTGLIDEVIPAENLMVKTYRNQEQNR</sequence>
<dbReference type="Proteomes" id="UP000502823">
    <property type="component" value="Unassembled WGS sequence"/>
</dbReference>
<evidence type="ECO:0000313" key="1">
    <source>
        <dbReference type="EMBL" id="GFG40707.1"/>
    </source>
</evidence>
<dbReference type="OrthoDB" id="73161at2759"/>
<organism evidence="1 2">
    <name type="scientific">Coptotermes formosanus</name>
    <name type="common">Formosan subterranean termite</name>
    <dbReference type="NCBI Taxonomy" id="36987"/>
    <lineage>
        <taxon>Eukaryota</taxon>
        <taxon>Metazoa</taxon>
        <taxon>Ecdysozoa</taxon>
        <taxon>Arthropoda</taxon>
        <taxon>Hexapoda</taxon>
        <taxon>Insecta</taxon>
        <taxon>Pterygota</taxon>
        <taxon>Neoptera</taxon>
        <taxon>Polyneoptera</taxon>
        <taxon>Dictyoptera</taxon>
        <taxon>Blattodea</taxon>
        <taxon>Blattoidea</taxon>
        <taxon>Termitoidae</taxon>
        <taxon>Rhinotermitidae</taxon>
        <taxon>Coptotermes</taxon>
    </lineage>
</organism>
<dbReference type="InParanoid" id="A0A6L2QEP8"/>
<dbReference type="PANTHER" id="PTHR31239">
    <property type="entry name" value="NICOLIN 1"/>
    <property type="match status" value="1"/>
</dbReference>